<dbReference type="EMBL" id="QXFU01001166">
    <property type="protein sequence ID" value="KAE9008889.1"/>
    <property type="molecule type" value="Genomic_DNA"/>
</dbReference>
<sequence>MLLLSTMYFVFCGGGADFSQWSSCVSVGGPRLRLLRRTGWHEANSEVQSKA</sequence>
<dbReference type="Proteomes" id="UP000435112">
    <property type="component" value="Unassembled WGS sequence"/>
</dbReference>
<organism evidence="2 3">
    <name type="scientific">Phytophthora rubi</name>
    <dbReference type="NCBI Taxonomy" id="129364"/>
    <lineage>
        <taxon>Eukaryota</taxon>
        <taxon>Sar</taxon>
        <taxon>Stramenopiles</taxon>
        <taxon>Oomycota</taxon>
        <taxon>Peronosporomycetes</taxon>
        <taxon>Peronosporales</taxon>
        <taxon>Peronosporaceae</taxon>
        <taxon>Phytophthora</taxon>
    </lineage>
</organism>
<evidence type="ECO:0000313" key="2">
    <source>
        <dbReference type="EMBL" id="KAE9008889.1"/>
    </source>
</evidence>
<dbReference type="AlphaFoldDB" id="A0A6A3KPR1"/>
<evidence type="ECO:0000313" key="3">
    <source>
        <dbReference type="Proteomes" id="UP000435112"/>
    </source>
</evidence>
<feature type="chain" id="PRO_5025459607" evidence="1">
    <location>
        <begin position="17"/>
        <end position="51"/>
    </location>
</feature>
<feature type="signal peptide" evidence="1">
    <location>
        <begin position="1"/>
        <end position="16"/>
    </location>
</feature>
<accession>A0A6A3KPR1</accession>
<keyword evidence="1" id="KW-0732">Signal</keyword>
<gene>
    <name evidence="2" type="ORF">PR002_g15761</name>
</gene>
<reference evidence="2 3" key="1">
    <citation type="submission" date="2018-09" db="EMBL/GenBank/DDBJ databases">
        <title>Genomic investigation of the strawberry pathogen Phytophthora fragariae indicates pathogenicity is determined by transcriptional variation in three key races.</title>
        <authorList>
            <person name="Adams T.M."/>
            <person name="Armitage A.D."/>
            <person name="Sobczyk M.K."/>
            <person name="Bates H.J."/>
            <person name="Dunwell J.M."/>
            <person name="Nellist C.F."/>
            <person name="Harrison R.J."/>
        </authorList>
    </citation>
    <scope>NUCLEOTIDE SEQUENCE [LARGE SCALE GENOMIC DNA]</scope>
    <source>
        <strain evidence="2 3">SCRP324</strain>
    </source>
</reference>
<comment type="caution">
    <text evidence="2">The sequence shown here is derived from an EMBL/GenBank/DDBJ whole genome shotgun (WGS) entry which is preliminary data.</text>
</comment>
<name>A0A6A3KPR1_9STRA</name>
<protein>
    <submittedName>
        <fullName evidence="2">Uncharacterized protein</fullName>
    </submittedName>
</protein>
<evidence type="ECO:0000256" key="1">
    <source>
        <dbReference type="SAM" id="SignalP"/>
    </source>
</evidence>
<proteinExistence type="predicted"/>